<feature type="region of interest" description="Disordered" evidence="1">
    <location>
        <begin position="162"/>
        <end position="196"/>
    </location>
</feature>
<organism evidence="2 3">
    <name type="scientific">Tanacetum coccineum</name>
    <dbReference type="NCBI Taxonomy" id="301880"/>
    <lineage>
        <taxon>Eukaryota</taxon>
        <taxon>Viridiplantae</taxon>
        <taxon>Streptophyta</taxon>
        <taxon>Embryophyta</taxon>
        <taxon>Tracheophyta</taxon>
        <taxon>Spermatophyta</taxon>
        <taxon>Magnoliopsida</taxon>
        <taxon>eudicotyledons</taxon>
        <taxon>Gunneridae</taxon>
        <taxon>Pentapetalae</taxon>
        <taxon>asterids</taxon>
        <taxon>campanulids</taxon>
        <taxon>Asterales</taxon>
        <taxon>Asteraceae</taxon>
        <taxon>Asteroideae</taxon>
        <taxon>Anthemideae</taxon>
        <taxon>Anthemidinae</taxon>
        <taxon>Tanacetum</taxon>
    </lineage>
</organism>
<feature type="region of interest" description="Disordered" evidence="1">
    <location>
        <begin position="112"/>
        <end position="132"/>
    </location>
</feature>
<accession>A0ABQ4YD27</accession>
<evidence type="ECO:0000313" key="2">
    <source>
        <dbReference type="EMBL" id="GJS75634.1"/>
    </source>
</evidence>
<dbReference type="EMBL" id="BQNB010010317">
    <property type="protein sequence ID" value="GJS75634.1"/>
    <property type="molecule type" value="Genomic_DNA"/>
</dbReference>
<sequence length="227" mass="26275">MALLEDLALYDNKSWNDPRDFAKPVKAIALPQDVLRTSDHSLIELENQVQRLMEAHLNLTQPTQVNKQDDMVRKINLLWKTVSENLNDAPIPESAGDSMAFKNIASINHIERDEESEAREGEITTNITPKHGHNITKEAKDEVKEVIDEEEGEVEIDEEIKEILEDKEEEEEDEDGKSKNKSRKSEQHQNFLHDRTLLQETCLHRPRITNQSDHDLWAWIEAETIKP</sequence>
<evidence type="ECO:0008006" key="4">
    <source>
        <dbReference type="Google" id="ProtNLM"/>
    </source>
</evidence>
<feature type="compositionally biased region" description="Acidic residues" evidence="1">
    <location>
        <begin position="162"/>
        <end position="175"/>
    </location>
</feature>
<gene>
    <name evidence="2" type="ORF">Tco_0725515</name>
</gene>
<keyword evidence="3" id="KW-1185">Reference proteome</keyword>
<proteinExistence type="predicted"/>
<protein>
    <recommendedName>
        <fullName evidence="4">MAK10-like protein</fullName>
    </recommendedName>
</protein>
<name>A0ABQ4YD27_9ASTR</name>
<reference evidence="2" key="2">
    <citation type="submission" date="2022-01" db="EMBL/GenBank/DDBJ databases">
        <authorList>
            <person name="Yamashiro T."/>
            <person name="Shiraishi A."/>
            <person name="Satake H."/>
            <person name="Nakayama K."/>
        </authorList>
    </citation>
    <scope>NUCLEOTIDE SEQUENCE</scope>
</reference>
<feature type="compositionally biased region" description="Basic and acidic residues" evidence="1">
    <location>
        <begin position="183"/>
        <end position="196"/>
    </location>
</feature>
<dbReference type="Proteomes" id="UP001151760">
    <property type="component" value="Unassembled WGS sequence"/>
</dbReference>
<reference evidence="2" key="1">
    <citation type="journal article" date="2022" name="Int. J. Mol. Sci.">
        <title>Draft Genome of Tanacetum Coccineum: Genomic Comparison of Closely Related Tanacetum-Family Plants.</title>
        <authorList>
            <person name="Yamashiro T."/>
            <person name="Shiraishi A."/>
            <person name="Nakayama K."/>
            <person name="Satake H."/>
        </authorList>
    </citation>
    <scope>NUCLEOTIDE SEQUENCE</scope>
</reference>
<evidence type="ECO:0000256" key="1">
    <source>
        <dbReference type="SAM" id="MobiDB-lite"/>
    </source>
</evidence>
<comment type="caution">
    <text evidence="2">The sequence shown here is derived from an EMBL/GenBank/DDBJ whole genome shotgun (WGS) entry which is preliminary data.</text>
</comment>
<evidence type="ECO:0000313" key="3">
    <source>
        <dbReference type="Proteomes" id="UP001151760"/>
    </source>
</evidence>